<feature type="coiled-coil region" evidence="6">
    <location>
        <begin position="290"/>
        <end position="321"/>
    </location>
</feature>
<dbReference type="InterPro" id="IPR010504">
    <property type="entry name" value="AH_dom"/>
</dbReference>
<feature type="compositionally biased region" description="Polar residues" evidence="7">
    <location>
        <begin position="95"/>
        <end position="109"/>
    </location>
</feature>
<evidence type="ECO:0000256" key="3">
    <source>
        <dbReference type="ARBA" id="ARBA00022553"/>
    </source>
</evidence>
<proteinExistence type="predicted"/>
<feature type="compositionally biased region" description="Low complexity" evidence="7">
    <location>
        <begin position="52"/>
        <end position="74"/>
    </location>
</feature>
<dbReference type="AlphaFoldDB" id="A0A812EFK0"/>
<dbReference type="InterPro" id="IPR027267">
    <property type="entry name" value="AH/BAR_dom_sf"/>
</dbReference>
<keyword evidence="4" id="KW-0333">Golgi apparatus</keyword>
<evidence type="ECO:0000256" key="7">
    <source>
        <dbReference type="SAM" id="MobiDB-lite"/>
    </source>
</evidence>
<dbReference type="SUPFAM" id="SSF103657">
    <property type="entry name" value="BAR/IMD domain-like"/>
    <property type="match status" value="1"/>
</dbReference>
<dbReference type="GO" id="GO:0070273">
    <property type="term" value="F:phosphatidylinositol-4-phosphate binding"/>
    <property type="evidence" value="ECO:0007669"/>
    <property type="project" value="UniProtKB-ARBA"/>
</dbReference>
<dbReference type="CDD" id="cd07660">
    <property type="entry name" value="BAR_Arfaptin"/>
    <property type="match status" value="1"/>
</dbReference>
<dbReference type="OrthoDB" id="9994780at2759"/>
<evidence type="ECO:0000256" key="2">
    <source>
        <dbReference type="ARBA" id="ARBA00004601"/>
    </source>
</evidence>
<dbReference type="Pfam" id="PF06456">
    <property type="entry name" value="Arfaptin"/>
    <property type="match status" value="1"/>
</dbReference>
<comment type="subcellular location">
    <subcellularLocation>
        <location evidence="1">Golgi apparatus membrane</location>
    </subcellularLocation>
    <subcellularLocation>
        <location evidence="2">Golgi apparatus</location>
        <location evidence="2">trans-Golgi network</location>
    </subcellularLocation>
</comment>
<comment type="caution">
    <text evidence="9">The sequence shown here is derived from an EMBL/GenBank/DDBJ whole genome shotgun (WGS) entry which is preliminary data.</text>
</comment>
<dbReference type="SMART" id="SM01015">
    <property type="entry name" value="Arfaptin"/>
    <property type="match status" value="1"/>
</dbReference>
<dbReference type="EMBL" id="CAHIKZ030005338">
    <property type="protein sequence ID" value="CAE1322772.1"/>
    <property type="molecule type" value="Genomic_DNA"/>
</dbReference>
<keyword evidence="3" id="KW-0597">Phosphoprotein</keyword>
<keyword evidence="6" id="KW-0175">Coiled coil</keyword>
<dbReference type="InterPro" id="IPR030798">
    <property type="entry name" value="Arfaptin_fam"/>
</dbReference>
<feature type="region of interest" description="Disordered" evidence="7">
    <location>
        <begin position="1"/>
        <end position="115"/>
    </location>
</feature>
<sequence>MSAETPQHAVRNGTSDNDEDTFEKDLNEMLQDAPSLNDSCSTVQSGSPRKMAAAAATAAATPPSTFKSSPTSETPHTRSYAGPPGSEMKPAPGCNATSNIPLSSPQSNGDFVPKGGVTQTAASKIDTIRSWSLNTYKCTRQLLSEKFGKGSRTVDLELESQIEALRDTQRKYWNILRLARTLTNHFYYVVQTQKSLGESFSELAAKSPDLQEEFTYNSETQRALSKNGEVLLGAMNFFTSSVNTLCNKTMEDTLLTIKLYETARLEYDAYRNDLENVQMGPRDSTSTPRIEDAKTKFDEHKQKYETLRADVAIKLKFLEENKVKVMHKQLLLFHNAVSAYFSGNEAALDATLKQFNIKLKAPNSAKPSWIEQ</sequence>
<dbReference type="GO" id="GO:0000139">
    <property type="term" value="C:Golgi membrane"/>
    <property type="evidence" value="ECO:0007669"/>
    <property type="project" value="UniProtKB-SubCell"/>
</dbReference>
<dbReference type="GO" id="GO:0019904">
    <property type="term" value="F:protein domain specific binding"/>
    <property type="evidence" value="ECO:0007669"/>
    <property type="project" value="InterPro"/>
</dbReference>
<evidence type="ECO:0000259" key="8">
    <source>
        <dbReference type="PROSITE" id="PS50870"/>
    </source>
</evidence>
<dbReference type="GO" id="GO:0006886">
    <property type="term" value="P:intracellular protein transport"/>
    <property type="evidence" value="ECO:0007669"/>
    <property type="project" value="TreeGrafter"/>
</dbReference>
<evidence type="ECO:0000256" key="5">
    <source>
        <dbReference type="ARBA" id="ARBA00023136"/>
    </source>
</evidence>
<dbReference type="GO" id="GO:0005829">
    <property type="term" value="C:cytosol"/>
    <property type="evidence" value="ECO:0007669"/>
    <property type="project" value="UniProtKB-ARBA"/>
</dbReference>
<protein>
    <submittedName>
        <fullName evidence="9">ARFIP</fullName>
    </submittedName>
</protein>
<gene>
    <name evidence="9" type="ORF">SPHA_72683</name>
</gene>
<dbReference type="Gene3D" id="1.20.1270.60">
    <property type="entry name" value="Arfaptin homology (AH) domain/BAR domain"/>
    <property type="match status" value="1"/>
</dbReference>
<dbReference type="GO" id="GO:0032588">
    <property type="term" value="C:trans-Golgi network membrane"/>
    <property type="evidence" value="ECO:0007669"/>
    <property type="project" value="UniProtKB-ARBA"/>
</dbReference>
<accession>A0A812EFK0</accession>
<dbReference type="Proteomes" id="UP000597762">
    <property type="component" value="Unassembled WGS sequence"/>
</dbReference>
<evidence type="ECO:0000313" key="9">
    <source>
        <dbReference type="EMBL" id="CAE1322772.1"/>
    </source>
</evidence>
<feature type="domain" description="AH" evidence="8">
    <location>
        <begin position="153"/>
        <end position="353"/>
    </location>
</feature>
<reference evidence="9" key="1">
    <citation type="submission" date="2021-01" db="EMBL/GenBank/DDBJ databases">
        <authorList>
            <person name="Li R."/>
            <person name="Bekaert M."/>
        </authorList>
    </citation>
    <scope>NUCLEOTIDE SEQUENCE</scope>
    <source>
        <strain evidence="9">Farmed</strain>
    </source>
</reference>
<dbReference type="PANTHER" id="PTHR12141:SF5">
    <property type="entry name" value="ARFAPTIN"/>
    <property type="match status" value="1"/>
</dbReference>
<keyword evidence="5" id="KW-0472">Membrane</keyword>
<evidence type="ECO:0000313" key="10">
    <source>
        <dbReference type="Proteomes" id="UP000597762"/>
    </source>
</evidence>
<evidence type="ECO:0000256" key="1">
    <source>
        <dbReference type="ARBA" id="ARBA00004394"/>
    </source>
</evidence>
<evidence type="ECO:0000256" key="4">
    <source>
        <dbReference type="ARBA" id="ARBA00023034"/>
    </source>
</evidence>
<keyword evidence="10" id="KW-1185">Reference proteome</keyword>
<dbReference type="PANTHER" id="PTHR12141">
    <property type="entry name" value="ARFAPTIN-RELATED"/>
    <property type="match status" value="1"/>
</dbReference>
<dbReference type="FunFam" id="1.20.1270.60:FF:000003">
    <property type="entry name" value="arfaptin-2 isoform X1"/>
    <property type="match status" value="1"/>
</dbReference>
<feature type="compositionally biased region" description="Polar residues" evidence="7">
    <location>
        <begin position="34"/>
        <end position="47"/>
    </location>
</feature>
<dbReference type="PROSITE" id="PS50870">
    <property type="entry name" value="AH"/>
    <property type="match status" value="1"/>
</dbReference>
<dbReference type="GO" id="GO:0034315">
    <property type="term" value="P:regulation of Arp2/3 complex-mediated actin nucleation"/>
    <property type="evidence" value="ECO:0007669"/>
    <property type="project" value="TreeGrafter"/>
</dbReference>
<name>A0A812EFK0_ACAPH</name>
<evidence type="ECO:0000256" key="6">
    <source>
        <dbReference type="SAM" id="Coils"/>
    </source>
</evidence>
<organism evidence="9 10">
    <name type="scientific">Acanthosepion pharaonis</name>
    <name type="common">Pharaoh cuttlefish</name>
    <name type="synonym">Sepia pharaonis</name>
    <dbReference type="NCBI Taxonomy" id="158019"/>
    <lineage>
        <taxon>Eukaryota</taxon>
        <taxon>Metazoa</taxon>
        <taxon>Spiralia</taxon>
        <taxon>Lophotrochozoa</taxon>
        <taxon>Mollusca</taxon>
        <taxon>Cephalopoda</taxon>
        <taxon>Coleoidea</taxon>
        <taxon>Decapodiformes</taxon>
        <taxon>Sepiida</taxon>
        <taxon>Sepiina</taxon>
        <taxon>Sepiidae</taxon>
        <taxon>Acanthosepion</taxon>
    </lineage>
</organism>